<reference evidence="2" key="1">
    <citation type="submission" date="2022-11" db="UniProtKB">
        <authorList>
            <consortium name="WormBaseParasite"/>
        </authorList>
    </citation>
    <scope>IDENTIFICATION</scope>
</reference>
<evidence type="ECO:0000313" key="1">
    <source>
        <dbReference type="Proteomes" id="UP000887579"/>
    </source>
</evidence>
<name>A0AC34F283_9BILA</name>
<proteinExistence type="predicted"/>
<organism evidence="1 2">
    <name type="scientific">Panagrolaimus sp. ES5</name>
    <dbReference type="NCBI Taxonomy" id="591445"/>
    <lineage>
        <taxon>Eukaryota</taxon>
        <taxon>Metazoa</taxon>
        <taxon>Ecdysozoa</taxon>
        <taxon>Nematoda</taxon>
        <taxon>Chromadorea</taxon>
        <taxon>Rhabditida</taxon>
        <taxon>Tylenchina</taxon>
        <taxon>Panagrolaimomorpha</taxon>
        <taxon>Panagrolaimoidea</taxon>
        <taxon>Panagrolaimidae</taxon>
        <taxon>Panagrolaimus</taxon>
    </lineage>
</organism>
<evidence type="ECO:0000313" key="2">
    <source>
        <dbReference type="WBParaSite" id="ES5_v2.g11124.t1"/>
    </source>
</evidence>
<dbReference type="Proteomes" id="UP000887579">
    <property type="component" value="Unplaced"/>
</dbReference>
<sequence>MTIFSRYNNSWSDGTVYSTSSDYNGPETLKIEYRGNKLFISENRKQEFWKYAIVDVKENANVRYLIIENPFSDITSLSVINT</sequence>
<dbReference type="WBParaSite" id="ES5_v2.g11124.t1">
    <property type="protein sequence ID" value="ES5_v2.g11124.t1"/>
    <property type="gene ID" value="ES5_v2.g11124"/>
</dbReference>
<accession>A0AC34F283</accession>
<protein>
    <submittedName>
        <fullName evidence="2">Uncharacterized protein</fullName>
    </submittedName>
</protein>